<dbReference type="InterPro" id="IPR029058">
    <property type="entry name" value="AB_hydrolase_fold"/>
</dbReference>
<dbReference type="InterPro" id="IPR008252">
    <property type="entry name" value="Pept_S15_Xpro"/>
</dbReference>
<evidence type="ECO:0000256" key="1">
    <source>
        <dbReference type="ARBA" id="ARBA00000123"/>
    </source>
</evidence>
<dbReference type="EC" id="3.4.14.11" evidence="3"/>
<evidence type="ECO:0000313" key="12">
    <source>
        <dbReference type="Proteomes" id="UP001564626"/>
    </source>
</evidence>
<feature type="chain" id="PRO_5046515072" description="Xaa-Pro dipeptidyl-peptidase" evidence="9">
    <location>
        <begin position="25"/>
        <end position="587"/>
    </location>
</feature>
<reference evidence="11 12" key="1">
    <citation type="submission" date="2024-08" db="EMBL/GenBank/DDBJ databases">
        <title>Genome mining of Saccharopolyspora cebuensis PGLac3 from Nigerian medicinal plant.</title>
        <authorList>
            <person name="Ezeobiora C.E."/>
            <person name="Igbokwe N.H."/>
            <person name="Amin D.H."/>
            <person name="Mendie U.E."/>
        </authorList>
    </citation>
    <scope>NUCLEOTIDE SEQUENCE [LARGE SCALE GENOMIC DNA]</scope>
    <source>
        <strain evidence="11 12">PGLac3</strain>
    </source>
</reference>
<comment type="catalytic activity">
    <reaction evidence="1">
        <text>Hydrolyzes Xaa-Pro-|- bonds to release unblocked, N-terminal dipeptides from substrates including Ala-Pro-|-p-nitroanilide and (sequentially) Tyr-Pro-|-Phe-Pro-|-Gly-Pro-|-Ile.</text>
        <dbReference type="EC" id="3.4.14.11"/>
    </reaction>
</comment>
<proteinExistence type="inferred from homology"/>
<dbReference type="InterPro" id="IPR005674">
    <property type="entry name" value="CocE/Ser_esterase"/>
</dbReference>
<dbReference type="Pfam" id="PF08530">
    <property type="entry name" value="PepX_C"/>
    <property type="match status" value="1"/>
</dbReference>
<accession>A0ABV4CHR2</accession>
<evidence type="ECO:0000256" key="7">
    <source>
        <dbReference type="ARBA" id="ARBA00022825"/>
    </source>
</evidence>
<gene>
    <name evidence="11" type="ORF">AB8O55_14635</name>
</gene>
<dbReference type="EMBL" id="JBGEHV010000024">
    <property type="protein sequence ID" value="MEY8040640.1"/>
    <property type="molecule type" value="Genomic_DNA"/>
</dbReference>
<keyword evidence="12" id="KW-1185">Reference proteome</keyword>
<dbReference type="InterPro" id="IPR000383">
    <property type="entry name" value="Xaa-Pro-like_dom"/>
</dbReference>
<feature type="domain" description="Xaa-Pro dipeptidyl-peptidase C-terminal" evidence="10">
    <location>
        <begin position="365"/>
        <end position="579"/>
    </location>
</feature>
<keyword evidence="7" id="KW-0720">Serine protease</keyword>
<dbReference type="NCBIfam" id="TIGR00976">
    <property type="entry name" value="CocE_NonD"/>
    <property type="match status" value="1"/>
</dbReference>
<evidence type="ECO:0000256" key="8">
    <source>
        <dbReference type="ARBA" id="ARBA00030045"/>
    </source>
</evidence>
<keyword evidence="4" id="KW-0031">Aminopeptidase</keyword>
<keyword evidence="9" id="KW-0732">Signal</keyword>
<dbReference type="InterPro" id="IPR050585">
    <property type="entry name" value="Xaa-Pro_dipeptidyl-ppase/CocE"/>
</dbReference>
<dbReference type="Gene3D" id="2.60.120.260">
    <property type="entry name" value="Galactose-binding domain-like"/>
    <property type="match status" value="1"/>
</dbReference>
<dbReference type="PRINTS" id="PR00923">
    <property type="entry name" value="LACTOPTASE"/>
</dbReference>
<dbReference type="SMART" id="SM00939">
    <property type="entry name" value="PepX_C"/>
    <property type="match status" value="1"/>
</dbReference>
<dbReference type="Pfam" id="PF02129">
    <property type="entry name" value="Peptidase_S15"/>
    <property type="match status" value="1"/>
</dbReference>
<keyword evidence="5" id="KW-0645">Protease</keyword>
<feature type="signal peptide" evidence="9">
    <location>
        <begin position="1"/>
        <end position="24"/>
    </location>
</feature>
<name>A0ABV4CHR2_9PSEU</name>
<evidence type="ECO:0000256" key="2">
    <source>
        <dbReference type="ARBA" id="ARBA00010819"/>
    </source>
</evidence>
<evidence type="ECO:0000256" key="6">
    <source>
        <dbReference type="ARBA" id="ARBA00022801"/>
    </source>
</evidence>
<comment type="similarity">
    <text evidence="2">Belongs to the peptidase S15 family.</text>
</comment>
<evidence type="ECO:0000256" key="9">
    <source>
        <dbReference type="SAM" id="SignalP"/>
    </source>
</evidence>
<evidence type="ECO:0000259" key="10">
    <source>
        <dbReference type="SMART" id="SM00939"/>
    </source>
</evidence>
<dbReference type="Gene3D" id="3.40.50.1820">
    <property type="entry name" value="alpha/beta hydrolase"/>
    <property type="match status" value="2"/>
</dbReference>
<evidence type="ECO:0000256" key="4">
    <source>
        <dbReference type="ARBA" id="ARBA00022438"/>
    </source>
</evidence>
<evidence type="ECO:0000256" key="5">
    <source>
        <dbReference type="ARBA" id="ARBA00022670"/>
    </source>
</evidence>
<sequence>MRRVRGVLLAVLCALPLSAVPAAAAPPGGPVFEDGEAQPVFDPARAVREELFVAAPTDSDRDGRPDEVHVQVVRPAGTERGLRVPVVYRMSPYFADTNEVPHHDVDTELHVPSRPGPRVASSSRRAVEIDWRYEDYLLARGYAVVYAESLGTGESTGCPTAGGENETIGAKSVVDWLNGRAFARNRDGRPVEADWATGRVGMMGVSYNGTLPNAVATTGVEGLEAIVPIAAISNWYDYYRSDGAVVAPGGYQGEDADVLAKYVHTREDREPCRPVIDGLTAAQDRITGDYNEFWDERNYLHDADEVRAAVLAVHGLNDWNVKTRQAAQWYAALREHDVPHRIWWHQSGHVDPISLREREWLRTLNRWFTRYLHGVRNGVEQEPRATVQREDGSWVDEPEWPAPGAREVVLRPTAGGDRRGGLTAERGGRPVVEVLRDDAAVRAEDLVAAASSPHRLSYTTEPLDAPVRLSGTARAELALRFDAPAANVTALLVDHAPDGTVEIVTRGWTDPQNRHALDRTSPVVPGKRYSVDVALQPDDHVFGAGHRIGFAVLSSDHDFTLRPPPGTELALELRRSGLALPVLGRLP</sequence>
<dbReference type="RefSeq" id="WP_345365294.1">
    <property type="nucleotide sequence ID" value="NZ_BAABII010000013.1"/>
</dbReference>
<dbReference type="SUPFAM" id="SSF49785">
    <property type="entry name" value="Galactose-binding domain-like"/>
    <property type="match status" value="1"/>
</dbReference>
<dbReference type="PANTHER" id="PTHR43056:SF10">
    <property type="entry name" value="COCE_NOND FAMILY, PUTATIVE (AFU_ORTHOLOGUE AFUA_7G00600)-RELATED"/>
    <property type="match status" value="1"/>
</dbReference>
<dbReference type="SUPFAM" id="SSF53474">
    <property type="entry name" value="alpha/beta-Hydrolases"/>
    <property type="match status" value="1"/>
</dbReference>
<organism evidence="11 12">
    <name type="scientific">Saccharopolyspora cebuensis</name>
    <dbReference type="NCBI Taxonomy" id="418759"/>
    <lineage>
        <taxon>Bacteria</taxon>
        <taxon>Bacillati</taxon>
        <taxon>Actinomycetota</taxon>
        <taxon>Actinomycetes</taxon>
        <taxon>Pseudonocardiales</taxon>
        <taxon>Pseudonocardiaceae</taxon>
        <taxon>Saccharopolyspora</taxon>
    </lineage>
</organism>
<dbReference type="Proteomes" id="UP001564626">
    <property type="component" value="Unassembled WGS sequence"/>
</dbReference>
<dbReference type="NCBIfam" id="NF003780">
    <property type="entry name" value="PRK05371.1-1"/>
    <property type="match status" value="1"/>
</dbReference>
<comment type="caution">
    <text evidence="11">The sequence shown here is derived from an EMBL/GenBank/DDBJ whole genome shotgun (WGS) entry which is preliminary data.</text>
</comment>
<dbReference type="InterPro" id="IPR013736">
    <property type="entry name" value="Xaa-Pro_dipept_C"/>
</dbReference>
<protein>
    <recommendedName>
        <fullName evidence="3">Xaa-Pro dipeptidyl-peptidase</fullName>
        <ecNumber evidence="3">3.4.14.11</ecNumber>
    </recommendedName>
    <alternativeName>
        <fullName evidence="8">X-prolyl-dipeptidyl aminopeptidase</fullName>
    </alternativeName>
</protein>
<evidence type="ECO:0000256" key="3">
    <source>
        <dbReference type="ARBA" id="ARBA00012463"/>
    </source>
</evidence>
<keyword evidence="6" id="KW-0378">Hydrolase</keyword>
<dbReference type="PANTHER" id="PTHR43056">
    <property type="entry name" value="PEPTIDASE S9 PROLYL OLIGOPEPTIDASE"/>
    <property type="match status" value="1"/>
</dbReference>
<dbReference type="InterPro" id="IPR008979">
    <property type="entry name" value="Galactose-bd-like_sf"/>
</dbReference>
<evidence type="ECO:0000313" key="11">
    <source>
        <dbReference type="EMBL" id="MEY8040640.1"/>
    </source>
</evidence>